<keyword evidence="1" id="KW-0732">Signal</keyword>
<evidence type="ECO:0000256" key="1">
    <source>
        <dbReference type="SAM" id="SignalP"/>
    </source>
</evidence>
<evidence type="ECO:0008006" key="4">
    <source>
        <dbReference type="Google" id="ProtNLM"/>
    </source>
</evidence>
<accession>A0AAN6WI35</accession>
<organism evidence="2 3">
    <name type="scientific">Triangularia setosa</name>
    <dbReference type="NCBI Taxonomy" id="2587417"/>
    <lineage>
        <taxon>Eukaryota</taxon>
        <taxon>Fungi</taxon>
        <taxon>Dikarya</taxon>
        <taxon>Ascomycota</taxon>
        <taxon>Pezizomycotina</taxon>
        <taxon>Sordariomycetes</taxon>
        <taxon>Sordariomycetidae</taxon>
        <taxon>Sordariales</taxon>
        <taxon>Podosporaceae</taxon>
        <taxon>Triangularia</taxon>
    </lineage>
</organism>
<name>A0AAN6WI35_9PEZI</name>
<dbReference type="Proteomes" id="UP001302321">
    <property type="component" value="Unassembled WGS sequence"/>
</dbReference>
<reference evidence="2" key="1">
    <citation type="journal article" date="2023" name="Mol. Phylogenet. Evol.">
        <title>Genome-scale phylogeny and comparative genomics of the fungal order Sordariales.</title>
        <authorList>
            <person name="Hensen N."/>
            <person name="Bonometti L."/>
            <person name="Westerberg I."/>
            <person name="Brannstrom I.O."/>
            <person name="Guillou S."/>
            <person name="Cros-Aarteil S."/>
            <person name="Calhoun S."/>
            <person name="Haridas S."/>
            <person name="Kuo A."/>
            <person name="Mondo S."/>
            <person name="Pangilinan J."/>
            <person name="Riley R."/>
            <person name="LaButti K."/>
            <person name="Andreopoulos B."/>
            <person name="Lipzen A."/>
            <person name="Chen C."/>
            <person name="Yan M."/>
            <person name="Daum C."/>
            <person name="Ng V."/>
            <person name="Clum A."/>
            <person name="Steindorff A."/>
            <person name="Ohm R.A."/>
            <person name="Martin F."/>
            <person name="Silar P."/>
            <person name="Natvig D.O."/>
            <person name="Lalanne C."/>
            <person name="Gautier V."/>
            <person name="Ament-Velasquez S.L."/>
            <person name="Kruys A."/>
            <person name="Hutchinson M.I."/>
            <person name="Powell A.J."/>
            <person name="Barry K."/>
            <person name="Miller A.N."/>
            <person name="Grigoriev I.V."/>
            <person name="Debuchy R."/>
            <person name="Gladieux P."/>
            <person name="Hiltunen Thoren M."/>
            <person name="Johannesson H."/>
        </authorList>
    </citation>
    <scope>NUCLEOTIDE SEQUENCE</scope>
    <source>
        <strain evidence="2">CBS 892.96</strain>
    </source>
</reference>
<reference evidence="2" key="2">
    <citation type="submission" date="2023-05" db="EMBL/GenBank/DDBJ databases">
        <authorList>
            <consortium name="Lawrence Berkeley National Laboratory"/>
            <person name="Steindorff A."/>
            <person name="Hensen N."/>
            <person name="Bonometti L."/>
            <person name="Westerberg I."/>
            <person name="Brannstrom I.O."/>
            <person name="Guillou S."/>
            <person name="Cros-Aarteil S."/>
            <person name="Calhoun S."/>
            <person name="Haridas S."/>
            <person name="Kuo A."/>
            <person name="Mondo S."/>
            <person name="Pangilinan J."/>
            <person name="Riley R."/>
            <person name="Labutti K."/>
            <person name="Andreopoulos B."/>
            <person name="Lipzen A."/>
            <person name="Chen C."/>
            <person name="Yanf M."/>
            <person name="Daum C."/>
            <person name="Ng V."/>
            <person name="Clum A."/>
            <person name="Ohm R."/>
            <person name="Martin F."/>
            <person name="Silar P."/>
            <person name="Natvig D."/>
            <person name="Lalanne C."/>
            <person name="Gautier V."/>
            <person name="Ament-Velasquez S.L."/>
            <person name="Kruys A."/>
            <person name="Hutchinson M.I."/>
            <person name="Powell A.J."/>
            <person name="Barry K."/>
            <person name="Miller A.N."/>
            <person name="Grigoriev I.V."/>
            <person name="Debuchy R."/>
            <person name="Gladieux P."/>
            <person name="Thoren M.H."/>
            <person name="Johannesson H."/>
        </authorList>
    </citation>
    <scope>NUCLEOTIDE SEQUENCE</scope>
    <source>
        <strain evidence="2">CBS 892.96</strain>
    </source>
</reference>
<evidence type="ECO:0000313" key="2">
    <source>
        <dbReference type="EMBL" id="KAK4180822.1"/>
    </source>
</evidence>
<feature type="chain" id="PRO_5042999069" description="Heterokaryon incompatibility domain-containing protein" evidence="1">
    <location>
        <begin position="22"/>
        <end position="168"/>
    </location>
</feature>
<dbReference type="AlphaFoldDB" id="A0AAN6WI35"/>
<dbReference type="EMBL" id="MU866094">
    <property type="protein sequence ID" value="KAK4180822.1"/>
    <property type="molecule type" value="Genomic_DNA"/>
</dbReference>
<feature type="signal peptide" evidence="1">
    <location>
        <begin position="1"/>
        <end position="21"/>
    </location>
</feature>
<keyword evidence="3" id="KW-1185">Reference proteome</keyword>
<sequence length="168" mass="19374">MPFDVCRFKLILLVLVHCGMTAELQLCDWAITNQPHQRLPFLSTTHFLCQNSMRHLLIRHRDLVRNHPTHAMEHGYCYLSLRQPDSIRLLRLLPAESEHADIECRLVEYPLRATQNRGQHQYEALSYVWGDPTQSCFITVDSKSAKVGQACAPHSYASEIPFLNETFG</sequence>
<protein>
    <recommendedName>
        <fullName evidence="4">Heterokaryon incompatibility domain-containing protein</fullName>
    </recommendedName>
</protein>
<evidence type="ECO:0000313" key="3">
    <source>
        <dbReference type="Proteomes" id="UP001302321"/>
    </source>
</evidence>
<dbReference type="PANTHER" id="PTHR24148:SF78">
    <property type="entry name" value="HETEROKARYON INCOMPATIBILITY DOMAIN-CONTAINING PROTEIN"/>
    <property type="match status" value="1"/>
</dbReference>
<proteinExistence type="predicted"/>
<dbReference type="InterPro" id="IPR052895">
    <property type="entry name" value="HetReg/Transcr_Mod"/>
</dbReference>
<comment type="caution">
    <text evidence="2">The sequence shown here is derived from an EMBL/GenBank/DDBJ whole genome shotgun (WGS) entry which is preliminary data.</text>
</comment>
<dbReference type="PANTHER" id="PTHR24148">
    <property type="entry name" value="ANKYRIN REPEAT DOMAIN-CONTAINING PROTEIN 39 HOMOLOG-RELATED"/>
    <property type="match status" value="1"/>
</dbReference>
<gene>
    <name evidence="2" type="ORF">QBC36DRAFT_11372</name>
</gene>